<dbReference type="SMART" id="SM00479">
    <property type="entry name" value="EXOIII"/>
    <property type="match status" value="1"/>
</dbReference>
<evidence type="ECO:0000256" key="1">
    <source>
        <dbReference type="ARBA" id="ARBA00022722"/>
    </source>
</evidence>
<dbReference type="Gene3D" id="3.30.420.10">
    <property type="entry name" value="Ribonuclease H-like superfamily/Ribonuclease H"/>
    <property type="match status" value="1"/>
</dbReference>
<dbReference type="eggNOG" id="COG0847">
    <property type="taxonomic scope" value="Bacteria"/>
</dbReference>
<dbReference type="STRING" id="1224163.B841_06080"/>
<evidence type="ECO:0000256" key="2">
    <source>
        <dbReference type="ARBA" id="ARBA00022801"/>
    </source>
</evidence>
<dbReference type="AlphaFoldDB" id="S5SU44"/>
<proteinExistence type="predicted"/>
<evidence type="ECO:0000313" key="5">
    <source>
        <dbReference type="EMBL" id="AGS34689.1"/>
    </source>
</evidence>
<dbReference type="PANTHER" id="PTHR30231">
    <property type="entry name" value="DNA POLYMERASE III SUBUNIT EPSILON"/>
    <property type="match status" value="1"/>
</dbReference>
<keyword evidence="3" id="KW-0269">Exonuclease</keyword>
<dbReference type="RefSeq" id="WP_020934622.1">
    <property type="nucleotide sequence ID" value="NC_021915.1"/>
</dbReference>
<dbReference type="CDD" id="cd06127">
    <property type="entry name" value="DEDDh"/>
    <property type="match status" value="1"/>
</dbReference>
<keyword evidence="2" id="KW-0378">Hydrolase</keyword>
<sequence>MWPFPTRLPDTPAWSTPITEAPLLAVDFETTGLDPRKDRIVSIGWIPVDGLTIDLSGAGYLVVAGGEVGESATIHQLTDDVVTAGVSPEEAYHQLMGALQGRMMLAHFAEIEVNFLAALHRRVTGERVRIPAVDTLAIERRHMERISQYPRGEDLRLARVRQRFELPAYANHNALTDALACAELYLAQMGRETEGRARALADLRY</sequence>
<evidence type="ECO:0000259" key="4">
    <source>
        <dbReference type="SMART" id="SM00479"/>
    </source>
</evidence>
<dbReference type="PATRIC" id="fig|1224163.3.peg.1221"/>
<gene>
    <name evidence="5" type="ORF">B841_06080</name>
</gene>
<dbReference type="SUPFAM" id="SSF53098">
    <property type="entry name" value="Ribonuclease H-like"/>
    <property type="match status" value="1"/>
</dbReference>
<evidence type="ECO:0000256" key="3">
    <source>
        <dbReference type="ARBA" id="ARBA00022839"/>
    </source>
</evidence>
<dbReference type="InterPro" id="IPR013520">
    <property type="entry name" value="Ribonucl_H"/>
</dbReference>
<dbReference type="Proteomes" id="UP000015388">
    <property type="component" value="Chromosome"/>
</dbReference>
<protein>
    <recommendedName>
        <fullName evidence="4">Exonuclease domain-containing protein</fullName>
    </recommendedName>
</protein>
<dbReference type="PANTHER" id="PTHR30231:SF4">
    <property type="entry name" value="PROTEIN NEN2"/>
    <property type="match status" value="1"/>
</dbReference>
<dbReference type="GO" id="GO:0008408">
    <property type="term" value="F:3'-5' exonuclease activity"/>
    <property type="evidence" value="ECO:0007669"/>
    <property type="project" value="TreeGrafter"/>
</dbReference>
<evidence type="ECO:0000313" key="6">
    <source>
        <dbReference type="Proteomes" id="UP000015388"/>
    </source>
</evidence>
<name>S5SU44_9CORY</name>
<keyword evidence="1" id="KW-0540">Nuclease</keyword>
<dbReference type="OrthoDB" id="190275at2"/>
<dbReference type="KEGG" id="cmd:B841_06080"/>
<dbReference type="InterPro" id="IPR036397">
    <property type="entry name" value="RNaseH_sf"/>
</dbReference>
<dbReference type="HOGENOM" id="CLU_047806_9_0_11"/>
<accession>S5SU44</accession>
<feature type="domain" description="Exonuclease" evidence="4">
    <location>
        <begin position="22"/>
        <end position="194"/>
    </location>
</feature>
<dbReference type="GO" id="GO:0005829">
    <property type="term" value="C:cytosol"/>
    <property type="evidence" value="ECO:0007669"/>
    <property type="project" value="TreeGrafter"/>
</dbReference>
<dbReference type="EMBL" id="CP003924">
    <property type="protein sequence ID" value="AGS34689.1"/>
    <property type="molecule type" value="Genomic_DNA"/>
</dbReference>
<dbReference type="Pfam" id="PF00929">
    <property type="entry name" value="RNase_T"/>
    <property type="match status" value="1"/>
</dbReference>
<dbReference type="InterPro" id="IPR012337">
    <property type="entry name" value="RNaseH-like_sf"/>
</dbReference>
<keyword evidence="6" id="KW-1185">Reference proteome</keyword>
<organism evidence="5 6">
    <name type="scientific">Corynebacterium maris DSM 45190</name>
    <dbReference type="NCBI Taxonomy" id="1224163"/>
    <lineage>
        <taxon>Bacteria</taxon>
        <taxon>Bacillati</taxon>
        <taxon>Actinomycetota</taxon>
        <taxon>Actinomycetes</taxon>
        <taxon>Mycobacteriales</taxon>
        <taxon>Corynebacteriaceae</taxon>
        <taxon>Corynebacterium</taxon>
    </lineage>
</organism>
<reference evidence="5 6" key="1">
    <citation type="submission" date="2012-11" db="EMBL/GenBank/DDBJ databases">
        <title>The complete genome sequence of Corynebacterium maris Coryn-1 (=DSM 45190).</title>
        <authorList>
            <person name="Schaffert L."/>
            <person name="Albersmeier A."/>
            <person name="Kalinowski J."/>
            <person name="Ruckert C."/>
        </authorList>
    </citation>
    <scope>NUCLEOTIDE SEQUENCE [LARGE SCALE GENOMIC DNA]</scope>
    <source>
        <strain evidence="6">Coryn-1</strain>
    </source>
</reference>
<dbReference type="GO" id="GO:0003676">
    <property type="term" value="F:nucleic acid binding"/>
    <property type="evidence" value="ECO:0007669"/>
    <property type="project" value="InterPro"/>
</dbReference>